<evidence type="ECO:0000256" key="1">
    <source>
        <dbReference type="ARBA" id="ARBA00000085"/>
    </source>
</evidence>
<dbReference type="OrthoDB" id="9809670at2"/>
<dbReference type="Pfam" id="PF00512">
    <property type="entry name" value="HisKA"/>
    <property type="match status" value="1"/>
</dbReference>
<keyword evidence="10" id="KW-0804">Transcription</keyword>
<evidence type="ECO:0000259" key="14">
    <source>
        <dbReference type="PROSITE" id="PS50109"/>
    </source>
</evidence>
<dbReference type="Pfam" id="PF07494">
    <property type="entry name" value="Reg_prop"/>
    <property type="match status" value="6"/>
</dbReference>
<dbReference type="InterPro" id="IPR015943">
    <property type="entry name" value="WD40/YVTN_repeat-like_dom_sf"/>
</dbReference>
<feature type="transmembrane region" description="Helical" evidence="12">
    <location>
        <begin position="799"/>
        <end position="818"/>
    </location>
</feature>
<evidence type="ECO:0000256" key="8">
    <source>
        <dbReference type="ARBA" id="ARBA00023012"/>
    </source>
</evidence>
<dbReference type="PROSITE" id="PS50110">
    <property type="entry name" value="RESPONSE_REGULATORY"/>
    <property type="match status" value="1"/>
</dbReference>
<dbReference type="InterPro" id="IPR011047">
    <property type="entry name" value="Quinoprotein_ADH-like_sf"/>
</dbReference>
<keyword evidence="8" id="KW-0902">Two-component regulatory system</keyword>
<keyword evidence="12" id="KW-0812">Transmembrane</keyword>
<dbReference type="Gene3D" id="3.40.50.2300">
    <property type="match status" value="1"/>
</dbReference>
<dbReference type="InterPro" id="IPR003594">
    <property type="entry name" value="HATPase_dom"/>
</dbReference>
<sequence>MRKDIILRKAGLLFLGFIFSLQLLGEKPDLSFTTFTSRDGLSANTVYAILKDHFGFLWVATEDGLNRFDGTSFKVYRHISGKPASLPANHVSSLFEDSEGNLWIGTNGGSVSIYDRNKDEFIDLVKDNPSIAGLAATSISEDDGGNIWVASYNGLYVLDRGTRKVSRVYKQEKSPGKFHSNTIISLLRDSRKTMWVGTSAGLYRYDKRKDAFIPVLYSAAGPCFILSLSQDNKGRILAGTQSGLHILSPAGKRIKTISHDGVPSISSDIIYDVKSARNGLVWLGTEEGLNLVDIDKGFVYKYPADRRSRNSLKAKSIRSICFDEDGIGWIGMFQGGISKYDQNYTSFKLAESNPFDHKGLSAPVVTSFAEYPGKGVFVGTDGGGVDLFQPAGGSFTHYQLLPENSAKGDKTLSVLALAMTRDKKLWVGTYLDGVYVVDLTNGKKRHLVKGTGPENLNFSDVFSIREDRSGLIWIGTNGGGVNLYDPSNGNIRKLLNSPGNPADPGHLSHPVIRALEEDHSGNMWIGSFGGGISVWHPQTQKFSFYSREKNGLPSNYIITICEDRKGNIWVGTNGGGLSLLNRKTGRFVTFSEKDGLANDAVQKIIEDKEGKIWVSTNRGISSFDPATRKFKNYSHHNGLQNSPFVLGAGLCLADGTLFFGGQEGFNYFDPSVLRMNRNVPSVVLTDLRVNNAAVIPSDKGPLKQSVLLAKEIDLKYKDNFSISFVALNYTISEQNQYEYRLKGIDKDWIMAGKEHTAYYTNLDPGQYIFEVRASNNDGVWNREGRSVIINVSPPFWRTIYAYVFYLLSILGFIFWIRYRGIKKLEMKFALEKERIEAKQLIEQERRHAEHLHQMDLMKIKFLTNLSHEFRTPLSLIVGPVETLIEKIKEPVHATQLGLIKRNGRRLMNLVNQLLDFRKMEEQELKLHLAEGDIVSFVRDAADSFADVAVRKKISFKFSSDIVSAYVLFDYDKIERILFNLLSNAFKFTQEDGEVMVKIATRGEQAGDGQLLLDIVVADTGIGIPDDVQMKLFERFFQHDPGPSVLNQGTGIGLSIVREFARMHGGSVDVQSRQGKGSSFIVSVPFVLPESRTETITVPECALHALSADTEELPQETPGHAVETASVLIVEDDDDFRFYIKDNLKLSYRILEASNGKEGWQRALACHPDVIVCDVNMPVMNGIELSRKLKADKRTCHIPVILLTASTGEDEQIRGLESGANDYMTKPFNFVVLNVKLKNLLTLNQVLKDTYVKQVKVLPSAVKIESENEKLINKVLVYIEENLNNPQLSVEAMARSLLMSRASLYNKILEITGMSPVEFIRSVKLERAVVLLEQSDFTIAQIAYNVGFSTPNYFARAFKAKYNMVPSEYLTKKRKLQLEEC</sequence>
<evidence type="ECO:0000259" key="15">
    <source>
        <dbReference type="PROSITE" id="PS50110"/>
    </source>
</evidence>
<feature type="domain" description="HTH araC/xylS-type" evidence="13">
    <location>
        <begin position="1272"/>
        <end position="1371"/>
    </location>
</feature>
<dbReference type="PANTHER" id="PTHR43547">
    <property type="entry name" value="TWO-COMPONENT HISTIDINE KINASE"/>
    <property type="match status" value="1"/>
</dbReference>
<dbReference type="CDD" id="cd17574">
    <property type="entry name" value="REC_OmpR"/>
    <property type="match status" value="1"/>
</dbReference>
<evidence type="ECO:0000256" key="12">
    <source>
        <dbReference type="SAM" id="Phobius"/>
    </source>
</evidence>
<gene>
    <name evidence="16" type="ORF">DDR33_07965</name>
</gene>
<dbReference type="InterPro" id="IPR004358">
    <property type="entry name" value="Sig_transdc_His_kin-like_C"/>
</dbReference>
<dbReference type="SUPFAM" id="SSF46689">
    <property type="entry name" value="Homeodomain-like"/>
    <property type="match status" value="1"/>
</dbReference>
<dbReference type="SMART" id="SM00388">
    <property type="entry name" value="HisKA"/>
    <property type="match status" value="1"/>
</dbReference>
<feature type="domain" description="Response regulatory" evidence="15">
    <location>
        <begin position="1125"/>
        <end position="1240"/>
    </location>
</feature>
<comment type="catalytic activity">
    <reaction evidence="1">
        <text>ATP + protein L-histidine = ADP + protein N-phospho-L-histidine.</text>
        <dbReference type="EC" id="2.7.13.3"/>
    </reaction>
</comment>
<dbReference type="SUPFAM" id="SSF47384">
    <property type="entry name" value="Homodimeric domain of signal transducing histidine kinase"/>
    <property type="match status" value="1"/>
</dbReference>
<dbReference type="PANTHER" id="PTHR43547:SF2">
    <property type="entry name" value="HYBRID SIGNAL TRANSDUCTION HISTIDINE KINASE C"/>
    <property type="match status" value="1"/>
</dbReference>
<dbReference type="InterPro" id="IPR011123">
    <property type="entry name" value="Y_Y_Y"/>
</dbReference>
<dbReference type="Gene3D" id="3.30.565.10">
    <property type="entry name" value="Histidine kinase-like ATPase, C-terminal domain"/>
    <property type="match status" value="1"/>
</dbReference>
<protein>
    <recommendedName>
        <fullName evidence="2">histidine kinase</fullName>
        <ecNumber evidence="2">2.7.13.3</ecNumber>
    </recommendedName>
</protein>
<keyword evidence="4" id="KW-0808">Transferase</keyword>
<dbReference type="GO" id="GO:0005524">
    <property type="term" value="F:ATP binding"/>
    <property type="evidence" value="ECO:0007669"/>
    <property type="project" value="UniProtKB-KW"/>
</dbReference>
<feature type="domain" description="Histidine kinase" evidence="14">
    <location>
        <begin position="864"/>
        <end position="1087"/>
    </location>
</feature>
<dbReference type="PRINTS" id="PR00344">
    <property type="entry name" value="BCTRLSENSOR"/>
</dbReference>
<evidence type="ECO:0000256" key="5">
    <source>
        <dbReference type="ARBA" id="ARBA00022741"/>
    </source>
</evidence>
<evidence type="ECO:0000256" key="4">
    <source>
        <dbReference type="ARBA" id="ARBA00022679"/>
    </source>
</evidence>
<dbReference type="EMBL" id="QEAS01000005">
    <property type="protein sequence ID" value="PWG81299.1"/>
    <property type="molecule type" value="Genomic_DNA"/>
</dbReference>
<dbReference type="InterPro" id="IPR018060">
    <property type="entry name" value="HTH_AraC"/>
</dbReference>
<keyword evidence="5" id="KW-0547">Nucleotide-binding</keyword>
<reference evidence="16 17" key="1">
    <citation type="submission" date="2018-04" db="EMBL/GenBank/DDBJ databases">
        <title>Pedobacter chongqingensis sp. nov., isolated from a rottenly hemp rope.</title>
        <authorList>
            <person name="Cai Y."/>
        </authorList>
    </citation>
    <scope>NUCLEOTIDE SEQUENCE [LARGE SCALE GENOMIC DNA]</scope>
    <source>
        <strain evidence="16 17">FJ4-8</strain>
    </source>
</reference>
<dbReference type="FunFam" id="3.30.565.10:FF:000037">
    <property type="entry name" value="Hybrid sensor histidine kinase/response regulator"/>
    <property type="match status" value="1"/>
</dbReference>
<dbReference type="FunFam" id="1.10.287.130:FF:000045">
    <property type="entry name" value="Two-component system sensor histidine kinase/response regulator"/>
    <property type="match status" value="1"/>
</dbReference>
<evidence type="ECO:0000256" key="2">
    <source>
        <dbReference type="ARBA" id="ARBA00012438"/>
    </source>
</evidence>
<dbReference type="SUPFAM" id="SSF50998">
    <property type="entry name" value="Quinoprotein alcohol dehydrogenase-like"/>
    <property type="match status" value="1"/>
</dbReference>
<dbReference type="GO" id="GO:0043565">
    <property type="term" value="F:sequence-specific DNA binding"/>
    <property type="evidence" value="ECO:0007669"/>
    <property type="project" value="InterPro"/>
</dbReference>
<dbReference type="FunFam" id="2.60.40.10:FF:000791">
    <property type="entry name" value="Two-component system sensor histidine kinase/response regulator"/>
    <property type="match status" value="1"/>
</dbReference>
<dbReference type="SMART" id="SM00448">
    <property type="entry name" value="REC"/>
    <property type="match status" value="1"/>
</dbReference>
<evidence type="ECO:0000256" key="3">
    <source>
        <dbReference type="ARBA" id="ARBA00022553"/>
    </source>
</evidence>
<organism evidence="16 17">
    <name type="scientific">Pararcticibacter amylolyticus</name>
    <dbReference type="NCBI Taxonomy" id="2173175"/>
    <lineage>
        <taxon>Bacteria</taxon>
        <taxon>Pseudomonadati</taxon>
        <taxon>Bacteroidota</taxon>
        <taxon>Sphingobacteriia</taxon>
        <taxon>Sphingobacteriales</taxon>
        <taxon>Sphingobacteriaceae</taxon>
        <taxon>Pararcticibacter</taxon>
    </lineage>
</organism>
<keyword evidence="12" id="KW-1133">Transmembrane helix</keyword>
<dbReference type="Gene3D" id="1.10.287.130">
    <property type="match status" value="1"/>
</dbReference>
<dbReference type="GO" id="GO:0003700">
    <property type="term" value="F:DNA-binding transcription factor activity"/>
    <property type="evidence" value="ECO:0007669"/>
    <property type="project" value="InterPro"/>
</dbReference>
<dbReference type="Proteomes" id="UP000245647">
    <property type="component" value="Unassembled WGS sequence"/>
</dbReference>
<evidence type="ECO:0000256" key="6">
    <source>
        <dbReference type="ARBA" id="ARBA00022777"/>
    </source>
</evidence>
<dbReference type="InterPro" id="IPR003661">
    <property type="entry name" value="HisK_dim/P_dom"/>
</dbReference>
<dbReference type="Gene3D" id="2.60.40.10">
    <property type="entry name" value="Immunoglobulins"/>
    <property type="match status" value="1"/>
</dbReference>
<keyword evidence="17" id="KW-1185">Reference proteome</keyword>
<dbReference type="SMART" id="SM00342">
    <property type="entry name" value="HTH_ARAC"/>
    <property type="match status" value="1"/>
</dbReference>
<dbReference type="SUPFAM" id="SSF52172">
    <property type="entry name" value="CheY-like"/>
    <property type="match status" value="1"/>
</dbReference>
<dbReference type="SUPFAM" id="SSF55874">
    <property type="entry name" value="ATPase domain of HSP90 chaperone/DNA topoisomerase II/histidine kinase"/>
    <property type="match status" value="1"/>
</dbReference>
<dbReference type="Pfam" id="PF02518">
    <property type="entry name" value="HATPase_c"/>
    <property type="match status" value="1"/>
</dbReference>
<dbReference type="EC" id="2.7.13.3" evidence="2"/>
<keyword evidence="3 11" id="KW-0597">Phosphoprotein</keyword>
<evidence type="ECO:0000313" key="17">
    <source>
        <dbReference type="Proteomes" id="UP000245647"/>
    </source>
</evidence>
<keyword evidence="6 16" id="KW-0418">Kinase</keyword>
<dbReference type="InterPro" id="IPR036890">
    <property type="entry name" value="HATPase_C_sf"/>
</dbReference>
<dbReference type="Pfam" id="PF07495">
    <property type="entry name" value="Y_Y_Y"/>
    <property type="match status" value="1"/>
</dbReference>
<keyword evidence="9" id="KW-0805">Transcription regulation</keyword>
<dbReference type="Gene3D" id="1.10.10.60">
    <property type="entry name" value="Homeodomain-like"/>
    <property type="match status" value="2"/>
</dbReference>
<dbReference type="PROSITE" id="PS01124">
    <property type="entry name" value="HTH_ARAC_FAMILY_2"/>
    <property type="match status" value="1"/>
</dbReference>
<evidence type="ECO:0000256" key="10">
    <source>
        <dbReference type="ARBA" id="ARBA00023163"/>
    </source>
</evidence>
<dbReference type="PROSITE" id="PS50109">
    <property type="entry name" value="HIS_KIN"/>
    <property type="match status" value="1"/>
</dbReference>
<dbReference type="Pfam" id="PF12833">
    <property type="entry name" value="HTH_18"/>
    <property type="match status" value="1"/>
</dbReference>
<evidence type="ECO:0000259" key="13">
    <source>
        <dbReference type="PROSITE" id="PS01124"/>
    </source>
</evidence>
<dbReference type="InterPro" id="IPR036097">
    <property type="entry name" value="HisK_dim/P_sf"/>
</dbReference>
<proteinExistence type="predicted"/>
<dbReference type="CDD" id="cd00082">
    <property type="entry name" value="HisKA"/>
    <property type="match status" value="1"/>
</dbReference>
<dbReference type="InterPro" id="IPR001789">
    <property type="entry name" value="Sig_transdc_resp-reg_receiver"/>
</dbReference>
<dbReference type="GO" id="GO:0000155">
    <property type="term" value="F:phosphorelay sensor kinase activity"/>
    <property type="evidence" value="ECO:0007669"/>
    <property type="project" value="InterPro"/>
</dbReference>
<dbReference type="SUPFAM" id="SSF101898">
    <property type="entry name" value="NHL repeat"/>
    <property type="match status" value="1"/>
</dbReference>
<dbReference type="InterPro" id="IPR011110">
    <property type="entry name" value="Reg_prop"/>
</dbReference>
<dbReference type="InterPro" id="IPR013783">
    <property type="entry name" value="Ig-like_fold"/>
</dbReference>
<dbReference type="RefSeq" id="WP_109415241.1">
    <property type="nucleotide sequence ID" value="NZ_QEAS01000005.1"/>
</dbReference>
<evidence type="ECO:0000256" key="9">
    <source>
        <dbReference type="ARBA" id="ARBA00023015"/>
    </source>
</evidence>
<keyword evidence="12" id="KW-0472">Membrane</keyword>
<keyword evidence="7" id="KW-0067">ATP-binding</keyword>
<dbReference type="SMART" id="SM00387">
    <property type="entry name" value="HATPase_c"/>
    <property type="match status" value="1"/>
</dbReference>
<evidence type="ECO:0000313" key="16">
    <source>
        <dbReference type="EMBL" id="PWG81299.1"/>
    </source>
</evidence>
<comment type="caution">
    <text evidence="16">The sequence shown here is derived from an EMBL/GenBank/DDBJ whole genome shotgun (WGS) entry which is preliminary data.</text>
</comment>
<dbReference type="InterPro" id="IPR005467">
    <property type="entry name" value="His_kinase_dom"/>
</dbReference>
<evidence type="ECO:0000256" key="11">
    <source>
        <dbReference type="PROSITE-ProRule" id="PRU00169"/>
    </source>
</evidence>
<evidence type="ECO:0000256" key="7">
    <source>
        <dbReference type="ARBA" id="ARBA00022840"/>
    </source>
</evidence>
<dbReference type="InterPro" id="IPR009057">
    <property type="entry name" value="Homeodomain-like_sf"/>
</dbReference>
<dbReference type="Gene3D" id="2.130.10.10">
    <property type="entry name" value="YVTN repeat-like/Quinoprotein amine dehydrogenase"/>
    <property type="match status" value="3"/>
</dbReference>
<feature type="modified residue" description="4-aspartylphosphate" evidence="11">
    <location>
        <position position="1173"/>
    </location>
</feature>
<accession>A0A2U2PJH1</accession>
<dbReference type="InterPro" id="IPR011006">
    <property type="entry name" value="CheY-like_superfamily"/>
</dbReference>
<name>A0A2U2PJH1_9SPHI</name>
<dbReference type="Pfam" id="PF00072">
    <property type="entry name" value="Response_reg"/>
    <property type="match status" value="1"/>
</dbReference>